<dbReference type="AlphaFoldDB" id="A0A4R3W135"/>
<feature type="chain" id="PRO_5020278118" evidence="1">
    <location>
        <begin position="25"/>
        <end position="117"/>
    </location>
</feature>
<comment type="caution">
    <text evidence="2">The sequence shown here is derived from an EMBL/GenBank/DDBJ whole genome shotgun (WGS) entry which is preliminary data.</text>
</comment>
<feature type="signal peptide" evidence="1">
    <location>
        <begin position="1"/>
        <end position="24"/>
    </location>
</feature>
<name>A0A4R3W135_9SPHI</name>
<dbReference type="OrthoDB" id="9983690at2"/>
<organism evidence="2 3">
    <name type="scientific">Sphingobacterium alimentarium</name>
    <dbReference type="NCBI Taxonomy" id="797292"/>
    <lineage>
        <taxon>Bacteria</taxon>
        <taxon>Pseudomonadati</taxon>
        <taxon>Bacteroidota</taxon>
        <taxon>Sphingobacteriia</taxon>
        <taxon>Sphingobacteriales</taxon>
        <taxon>Sphingobacteriaceae</taxon>
        <taxon>Sphingobacterium</taxon>
    </lineage>
</organism>
<keyword evidence="1" id="KW-0732">Signal</keyword>
<protein>
    <submittedName>
        <fullName evidence="2">Uncharacterized protein</fullName>
    </submittedName>
</protein>
<reference evidence="2 3" key="1">
    <citation type="submission" date="2019-03" db="EMBL/GenBank/DDBJ databases">
        <title>Genomic Encyclopedia of Type Strains, Phase IV (KMG-IV): sequencing the most valuable type-strain genomes for metagenomic binning, comparative biology and taxonomic classification.</title>
        <authorList>
            <person name="Goeker M."/>
        </authorList>
    </citation>
    <scope>NUCLEOTIDE SEQUENCE [LARGE SCALE GENOMIC DNA]</scope>
    <source>
        <strain evidence="2 3">DSM 22362</strain>
    </source>
</reference>
<dbReference type="RefSeq" id="WP_132776480.1">
    <property type="nucleotide sequence ID" value="NZ_SMBZ01000003.1"/>
</dbReference>
<dbReference type="Proteomes" id="UP000295197">
    <property type="component" value="Unassembled WGS sequence"/>
</dbReference>
<proteinExistence type="predicted"/>
<sequence>MNLQQTILTAFLLFLTSFCFGNQASDDLKRYSDSVINLIAKEKDYQKVRVYITDLLNKNYVTNTPFVVKYIEENILDKPQHMRDTIFYANTLNTYAISFFDTDILVHDKKHNHLIIR</sequence>
<accession>A0A4R3W135</accession>
<evidence type="ECO:0000313" key="2">
    <source>
        <dbReference type="EMBL" id="TCV20003.1"/>
    </source>
</evidence>
<dbReference type="EMBL" id="SMBZ01000003">
    <property type="protein sequence ID" value="TCV20003.1"/>
    <property type="molecule type" value="Genomic_DNA"/>
</dbReference>
<keyword evidence="3" id="KW-1185">Reference proteome</keyword>
<evidence type="ECO:0000313" key="3">
    <source>
        <dbReference type="Proteomes" id="UP000295197"/>
    </source>
</evidence>
<evidence type="ECO:0000256" key="1">
    <source>
        <dbReference type="SAM" id="SignalP"/>
    </source>
</evidence>
<gene>
    <name evidence="2" type="ORF">EDC17_1003102</name>
</gene>